<dbReference type="SUPFAM" id="SSF48173">
    <property type="entry name" value="Cryptochrome/photolyase FAD-binding domain"/>
    <property type="match status" value="1"/>
</dbReference>
<sequence length="498" mass="58219">MPADLTLIFPHQLFAEHPSLEKKRPVYLLEDPLLYGIDRHQPLPELHPFKAVLHRASLLAFQERLEKEGFEVQLVSLPTSPATTEYQLEKLPLAQLTRIHLAEVSDYLIERRLIRFAKRNDIELVTSPSPNFLSPSEFLEREFPEGKKPFMARFYQHQRQRMDILMEGSEPAGGQYSFDEDNRKKLPKDHPVPDAPACKPNAFVKEAAKWADNRFGKSEVPRESLPYPVTHRDAEAWLEQFLTERFQEFGPYEDAISTQQRTLFHSVLTPMLNIGLLSPEQVVERALKVGKEKEIPLNSLEGFIRQVIGWREFMKAMYDQKGVEMRNRNFWNFNRSMPQAFYDGTTGIPPVDDAIRHARETGYCHHIERLMVLGNFMLLCRIDPDDVYRWFMELFIDAYDWVMVPNVYGMSQFADGGLFTTKPYLSGSNYICKMSDYKKSKDWAPIWDGLYWTFIDDHLDIFAKNHRLSMMARTCERMSPDKKAEHRQNAESFLQQLK</sequence>
<reference evidence="2" key="1">
    <citation type="journal article" date="2014" name="Int. J. Syst. Evol. Microbiol.">
        <title>Complete genome sequence of Corynebacterium casei LMG S-19264T (=DSM 44701T), isolated from a smear-ripened cheese.</title>
        <authorList>
            <consortium name="US DOE Joint Genome Institute (JGI-PGF)"/>
            <person name="Walter F."/>
            <person name="Albersmeier A."/>
            <person name="Kalinowski J."/>
            <person name="Ruckert C."/>
        </authorList>
    </citation>
    <scope>NUCLEOTIDE SEQUENCE</scope>
    <source>
        <strain evidence="2">KCTC 12988</strain>
    </source>
</reference>
<dbReference type="Gene3D" id="3.40.50.620">
    <property type="entry name" value="HUPs"/>
    <property type="match status" value="1"/>
</dbReference>
<dbReference type="Gene3D" id="1.25.40.80">
    <property type="match status" value="1"/>
</dbReference>
<evidence type="ECO:0000313" key="2">
    <source>
        <dbReference type="EMBL" id="GHC57904.1"/>
    </source>
</evidence>
<gene>
    <name evidence="2" type="ORF">GCM10007100_25960</name>
</gene>
<dbReference type="PANTHER" id="PTHR38657:SF1">
    <property type="entry name" value="SLR1343 PROTEIN"/>
    <property type="match status" value="1"/>
</dbReference>
<dbReference type="Gene3D" id="1.10.10.1710">
    <property type="entry name" value="Deoxyribodipyrimidine photolyase-related"/>
    <property type="match status" value="1"/>
</dbReference>
<dbReference type="Gene3D" id="1.10.579.10">
    <property type="entry name" value="DNA Cyclobutane Dipyrimidine Photolyase, subunit A, domain 3"/>
    <property type="match status" value="1"/>
</dbReference>
<dbReference type="InterPro" id="IPR007357">
    <property type="entry name" value="PhrB-like"/>
</dbReference>
<dbReference type="Pfam" id="PF03441">
    <property type="entry name" value="FAD_binding_7"/>
    <property type="match status" value="1"/>
</dbReference>
<protein>
    <submittedName>
        <fullName evidence="2">Cryptochrome/photolyase family protein</fullName>
    </submittedName>
</protein>
<dbReference type="PANTHER" id="PTHR38657">
    <property type="entry name" value="SLR1343 PROTEIN"/>
    <property type="match status" value="1"/>
</dbReference>
<name>A0A918TQB4_9BACT</name>
<keyword evidence="3" id="KW-1185">Reference proteome</keyword>
<dbReference type="InterPro" id="IPR052551">
    <property type="entry name" value="UV-DNA_repair_photolyase"/>
</dbReference>
<dbReference type="InterPro" id="IPR005101">
    <property type="entry name" value="Cryptochr/Photolyase_FAD-bd"/>
</dbReference>
<dbReference type="InterPro" id="IPR036134">
    <property type="entry name" value="Crypto/Photolyase_FAD-like_sf"/>
</dbReference>
<evidence type="ECO:0000259" key="1">
    <source>
        <dbReference type="Pfam" id="PF03441"/>
    </source>
</evidence>
<dbReference type="RefSeq" id="WP_189570883.1">
    <property type="nucleotide sequence ID" value="NZ_JBHLZH010000022.1"/>
</dbReference>
<dbReference type="EMBL" id="BMXI01000011">
    <property type="protein sequence ID" value="GHC57904.1"/>
    <property type="molecule type" value="Genomic_DNA"/>
</dbReference>
<dbReference type="AlphaFoldDB" id="A0A918TQB4"/>
<feature type="domain" description="Cryptochrome/DNA photolyase FAD-binding" evidence="1">
    <location>
        <begin position="308"/>
        <end position="401"/>
    </location>
</feature>
<dbReference type="Pfam" id="PF04244">
    <property type="entry name" value="DPRP"/>
    <property type="match status" value="1"/>
</dbReference>
<dbReference type="Proteomes" id="UP000644507">
    <property type="component" value="Unassembled WGS sequence"/>
</dbReference>
<organism evidence="2 3">
    <name type="scientific">Roseibacillus persicicus</name>
    <dbReference type="NCBI Taxonomy" id="454148"/>
    <lineage>
        <taxon>Bacteria</taxon>
        <taxon>Pseudomonadati</taxon>
        <taxon>Verrucomicrobiota</taxon>
        <taxon>Verrucomicrobiia</taxon>
        <taxon>Verrucomicrobiales</taxon>
        <taxon>Verrucomicrobiaceae</taxon>
        <taxon>Roseibacillus</taxon>
    </lineage>
</organism>
<proteinExistence type="predicted"/>
<reference evidence="2" key="2">
    <citation type="submission" date="2020-09" db="EMBL/GenBank/DDBJ databases">
        <authorList>
            <person name="Sun Q."/>
            <person name="Kim S."/>
        </authorList>
    </citation>
    <scope>NUCLEOTIDE SEQUENCE</scope>
    <source>
        <strain evidence="2">KCTC 12988</strain>
    </source>
</reference>
<accession>A0A918TQB4</accession>
<comment type="caution">
    <text evidence="2">The sequence shown here is derived from an EMBL/GenBank/DDBJ whole genome shotgun (WGS) entry which is preliminary data.</text>
</comment>
<dbReference type="InterPro" id="IPR014729">
    <property type="entry name" value="Rossmann-like_a/b/a_fold"/>
</dbReference>
<evidence type="ECO:0000313" key="3">
    <source>
        <dbReference type="Proteomes" id="UP000644507"/>
    </source>
</evidence>